<gene>
    <name evidence="1" type="ORF">AW10_01130</name>
</gene>
<dbReference type="Proteomes" id="UP000021816">
    <property type="component" value="Unassembled WGS sequence"/>
</dbReference>
<name>A0A011NFY6_9PROT</name>
<organism evidence="1 2">
    <name type="scientific">Candidatus Accumulibacter appositus</name>
    <dbReference type="NCBI Taxonomy" id="1454003"/>
    <lineage>
        <taxon>Bacteria</taxon>
        <taxon>Pseudomonadati</taxon>
        <taxon>Pseudomonadota</taxon>
        <taxon>Betaproteobacteria</taxon>
        <taxon>Candidatus Accumulibacter</taxon>
    </lineage>
</organism>
<comment type="caution">
    <text evidence="1">The sequence shown here is derived from an EMBL/GenBank/DDBJ whole genome shotgun (WGS) entry which is preliminary data.</text>
</comment>
<evidence type="ECO:0000313" key="1">
    <source>
        <dbReference type="EMBL" id="EXI81593.1"/>
    </source>
</evidence>
<evidence type="ECO:0000313" key="2">
    <source>
        <dbReference type="Proteomes" id="UP000021816"/>
    </source>
</evidence>
<sequence length="69" mass="7554">MFGAKRQPSIAALDWSSLQRAVMTVTAGSGLPCHDSWHGQRSNRVGMLAERSRSVVLLPNSRLRSGECE</sequence>
<accession>A0A011NFY6</accession>
<dbReference type="AlphaFoldDB" id="A0A011NFY6"/>
<protein>
    <submittedName>
        <fullName evidence="1">Uncharacterized protein</fullName>
    </submittedName>
</protein>
<proteinExistence type="predicted"/>
<dbReference type="EMBL" id="JEMX01000021">
    <property type="protein sequence ID" value="EXI81593.1"/>
    <property type="molecule type" value="Genomic_DNA"/>
</dbReference>
<reference evidence="1 2" key="1">
    <citation type="submission" date="2014-02" db="EMBL/GenBank/DDBJ databases">
        <title>Expanding our view of genomic diversity in Candidatus Accumulibacter clades.</title>
        <authorList>
            <person name="Skennerton C.T."/>
            <person name="Barr J.J."/>
            <person name="Slater F.R."/>
            <person name="Bond P.L."/>
            <person name="Tyson G.W."/>
        </authorList>
    </citation>
    <scope>NUCLEOTIDE SEQUENCE [LARGE SCALE GENOMIC DNA]</scope>
    <source>
        <strain evidence="2">BA-92</strain>
    </source>
</reference>